<evidence type="ECO:0000259" key="3">
    <source>
        <dbReference type="Pfam" id="PF16220"/>
    </source>
</evidence>
<reference evidence="4 5" key="1">
    <citation type="submission" date="2020-04" db="EMBL/GenBank/DDBJ databases">
        <authorList>
            <person name="De Canck E."/>
        </authorList>
    </citation>
    <scope>NUCLEOTIDE SEQUENCE [LARGE SCALE GENOMIC DNA]</scope>
    <source>
        <strain evidence="4 5">LMG 3431</strain>
    </source>
</reference>
<proteinExistence type="predicted"/>
<feature type="transmembrane region" description="Helical" evidence="1">
    <location>
        <begin position="91"/>
        <end position="110"/>
    </location>
</feature>
<evidence type="ECO:0000313" key="5">
    <source>
        <dbReference type="Proteomes" id="UP000494108"/>
    </source>
</evidence>
<dbReference type="Proteomes" id="UP000494108">
    <property type="component" value="Unassembled WGS sequence"/>
</dbReference>
<evidence type="ECO:0008006" key="6">
    <source>
        <dbReference type="Google" id="ProtNLM"/>
    </source>
</evidence>
<organism evidence="4 5">
    <name type="scientific">Achromobacter pestifer</name>
    <dbReference type="NCBI Taxonomy" id="1353889"/>
    <lineage>
        <taxon>Bacteria</taxon>
        <taxon>Pseudomonadati</taxon>
        <taxon>Pseudomonadota</taxon>
        <taxon>Betaproteobacteria</taxon>
        <taxon>Burkholderiales</taxon>
        <taxon>Alcaligenaceae</taxon>
        <taxon>Achromobacter</taxon>
    </lineage>
</organism>
<dbReference type="PIRSF" id="PIRSF018266">
    <property type="entry name" value="FecR"/>
    <property type="match status" value="1"/>
</dbReference>
<dbReference type="InterPro" id="IPR012373">
    <property type="entry name" value="Ferrdict_sens_TM"/>
</dbReference>
<name>A0A6S6YM21_9BURK</name>
<feature type="domain" description="FecR N-terminal" evidence="3">
    <location>
        <begin position="16"/>
        <end position="58"/>
    </location>
</feature>
<dbReference type="PANTHER" id="PTHR30273">
    <property type="entry name" value="PERIPLASMIC SIGNAL SENSOR AND SIGMA FACTOR ACTIVATOR FECR-RELATED"/>
    <property type="match status" value="1"/>
</dbReference>
<dbReference type="InterPro" id="IPR032623">
    <property type="entry name" value="FecR_N"/>
</dbReference>
<dbReference type="AlphaFoldDB" id="A0A6S6YM21"/>
<evidence type="ECO:0000313" key="4">
    <source>
        <dbReference type="EMBL" id="CAB3631207.1"/>
    </source>
</evidence>
<feature type="domain" description="FecR protein" evidence="2">
    <location>
        <begin position="122"/>
        <end position="213"/>
    </location>
</feature>
<dbReference type="PANTHER" id="PTHR30273:SF2">
    <property type="entry name" value="PROTEIN FECR"/>
    <property type="match status" value="1"/>
</dbReference>
<evidence type="ECO:0000256" key="1">
    <source>
        <dbReference type="SAM" id="Phobius"/>
    </source>
</evidence>
<protein>
    <recommendedName>
        <fullName evidence="6">DUF4880 domain-containing protein</fullName>
    </recommendedName>
</protein>
<evidence type="ECO:0000259" key="2">
    <source>
        <dbReference type="Pfam" id="PF04773"/>
    </source>
</evidence>
<keyword evidence="5" id="KW-1185">Reference proteome</keyword>
<dbReference type="Pfam" id="PF04773">
    <property type="entry name" value="FecR"/>
    <property type="match status" value="1"/>
</dbReference>
<dbReference type="GO" id="GO:0016989">
    <property type="term" value="F:sigma factor antagonist activity"/>
    <property type="evidence" value="ECO:0007669"/>
    <property type="project" value="TreeGrafter"/>
</dbReference>
<gene>
    <name evidence="4" type="ORF">LMG3431_01270</name>
</gene>
<keyword evidence="1" id="KW-0472">Membrane</keyword>
<dbReference type="EMBL" id="CADIJX010000001">
    <property type="protein sequence ID" value="CAB3631207.1"/>
    <property type="molecule type" value="Genomic_DNA"/>
</dbReference>
<keyword evidence="1" id="KW-1133">Transmembrane helix</keyword>
<dbReference type="InterPro" id="IPR006860">
    <property type="entry name" value="FecR"/>
</dbReference>
<accession>A0A6S6YM21</accession>
<keyword evidence="1" id="KW-0812">Transmembrane</keyword>
<dbReference type="Gene3D" id="2.60.120.1440">
    <property type="match status" value="1"/>
</dbReference>
<dbReference type="Pfam" id="PF16220">
    <property type="entry name" value="DUF4880"/>
    <property type="match status" value="1"/>
</dbReference>
<sequence>MLGAMNSPQDPVRLRQEAEQWWLRLRDRDATRGDAEALKQWCARSPSHARAWSEVARLWRDMDPVLRLAASRNPGLAHPPARRPSRPARRAFLGTAIAAGGAAVALWPPLSLWPSLLDFTADFRTATAEQRTLALSDHLHVQMNTQTRINRRGEASGSDAIELVAGEAQVETAAAVPVAVYAGDGVTRARQARFNLRYTGPQVCVTCLQGTVEVEQAGLRQTLAQGEQVTYDDRGLGMALSVDMAQVDAWRTGTLSFSGQTLAEVVEEINRYRPGRVLLRNADLAARRVRMRFAITETGLALRMLRDLYGAQLSELPGGIVLLS</sequence>